<evidence type="ECO:0000256" key="2">
    <source>
        <dbReference type="ARBA" id="ARBA00002803"/>
    </source>
</evidence>
<evidence type="ECO:0000256" key="10">
    <source>
        <dbReference type="PROSITE-ProRule" id="PRU00524"/>
    </source>
</evidence>
<evidence type="ECO:0000256" key="4">
    <source>
        <dbReference type="ARBA" id="ARBA00012827"/>
    </source>
</evidence>
<feature type="repeat" description="Lumazine-binding" evidence="10">
    <location>
        <begin position="1"/>
        <end position="101"/>
    </location>
</feature>
<dbReference type="InterPro" id="IPR023366">
    <property type="entry name" value="ATP_synth_asu-like_sf"/>
</dbReference>
<dbReference type="EC" id="2.5.1.9" evidence="4 9"/>
<evidence type="ECO:0000256" key="9">
    <source>
        <dbReference type="NCBIfam" id="TIGR00187"/>
    </source>
</evidence>
<comment type="function">
    <text evidence="2">Catalyzes the dismutation of two molecules of 6,7-dimethyl-8-ribityllumazine, resulting in the formation of riboflavin and 5-amino-6-(D-ribitylamino)uracil.</text>
</comment>
<keyword evidence="7 12" id="KW-0808">Transferase</keyword>
<accession>A0ABX0V4H9</accession>
<dbReference type="SUPFAM" id="SSF63380">
    <property type="entry name" value="Riboflavin synthase domain-like"/>
    <property type="match status" value="2"/>
</dbReference>
<sequence length="217" mass="23226">MFTGIISDVGEIVSVQSFQGTLRRLRINSRFDPETIQLGASIACGGPCLTVVAFGPREGGAWFEVDAAAETLALTTVGDWQAGTRVNLERALKIGDELGGHLVSGHVDGIADLVARDEITEREEGAGAQSWGETARFTLRAPRELAAFIAAKGSVTLDGTSLTVNTVEDDLFTVLLIPHTLQITTWGERRAGDRINIEVDLMARYAARLAQARAAGY</sequence>
<proteinExistence type="predicted"/>
<evidence type="ECO:0000256" key="5">
    <source>
        <dbReference type="ARBA" id="ARBA00013950"/>
    </source>
</evidence>
<keyword evidence="13" id="KW-1185">Reference proteome</keyword>
<comment type="pathway">
    <text evidence="3">Cofactor biosynthesis; riboflavin biosynthesis; riboflavin from 2-hydroxy-3-oxobutyl phosphate and 5-amino-6-(D-ribitylamino)uracil: step 2/2.</text>
</comment>
<keyword evidence="8" id="KW-0677">Repeat</keyword>
<comment type="caution">
    <text evidence="12">The sequence shown here is derived from an EMBL/GenBank/DDBJ whole genome shotgun (WGS) entry which is preliminary data.</text>
</comment>
<comment type="catalytic activity">
    <reaction evidence="1">
        <text>2 6,7-dimethyl-8-(1-D-ribityl)lumazine + H(+) = 5-amino-6-(D-ribitylamino)uracil + riboflavin</text>
        <dbReference type="Rhea" id="RHEA:20772"/>
        <dbReference type="ChEBI" id="CHEBI:15378"/>
        <dbReference type="ChEBI" id="CHEBI:15934"/>
        <dbReference type="ChEBI" id="CHEBI:57986"/>
        <dbReference type="ChEBI" id="CHEBI:58201"/>
        <dbReference type="EC" id="2.5.1.9"/>
    </reaction>
</comment>
<dbReference type="InterPro" id="IPR001783">
    <property type="entry name" value="Lumazine-bd"/>
</dbReference>
<gene>
    <name evidence="12" type="ORF">FHS82_003879</name>
</gene>
<name>A0ABX0V4H9_9HYPH</name>
<organism evidence="12 13">
    <name type="scientific">Pseudochelatococcus lubricantis</name>
    <dbReference type="NCBI Taxonomy" id="1538102"/>
    <lineage>
        <taxon>Bacteria</taxon>
        <taxon>Pseudomonadati</taxon>
        <taxon>Pseudomonadota</taxon>
        <taxon>Alphaproteobacteria</taxon>
        <taxon>Hyphomicrobiales</taxon>
        <taxon>Chelatococcaceae</taxon>
        <taxon>Pseudochelatococcus</taxon>
    </lineage>
</organism>
<dbReference type="InterPro" id="IPR017938">
    <property type="entry name" value="Riboflavin_synthase-like_b-brl"/>
</dbReference>
<evidence type="ECO:0000256" key="6">
    <source>
        <dbReference type="ARBA" id="ARBA00022619"/>
    </source>
</evidence>
<dbReference type="GO" id="GO:0004746">
    <property type="term" value="F:riboflavin synthase activity"/>
    <property type="evidence" value="ECO:0007669"/>
    <property type="project" value="UniProtKB-EC"/>
</dbReference>
<evidence type="ECO:0000256" key="3">
    <source>
        <dbReference type="ARBA" id="ARBA00004887"/>
    </source>
</evidence>
<dbReference type="CDD" id="cd00402">
    <property type="entry name" value="Riboflavin_synthase_like"/>
    <property type="match status" value="1"/>
</dbReference>
<dbReference type="PANTHER" id="PTHR21098">
    <property type="entry name" value="RIBOFLAVIN SYNTHASE ALPHA CHAIN"/>
    <property type="match status" value="1"/>
</dbReference>
<reference evidence="12 13" key="1">
    <citation type="submission" date="2020-03" db="EMBL/GenBank/DDBJ databases">
        <title>Genomic Encyclopedia of Type Strains, Phase IV (KMG-IV): sequencing the most valuable type-strain genomes for metagenomic binning, comparative biology and taxonomic classification.</title>
        <authorList>
            <person name="Goeker M."/>
        </authorList>
    </citation>
    <scope>NUCLEOTIDE SEQUENCE [LARGE SCALE GENOMIC DNA]</scope>
    <source>
        <strain evidence="12 13">DSM 103870</strain>
    </source>
</reference>
<feature type="repeat" description="Lumazine-binding" evidence="10">
    <location>
        <begin position="102"/>
        <end position="210"/>
    </location>
</feature>
<evidence type="ECO:0000256" key="8">
    <source>
        <dbReference type="ARBA" id="ARBA00022737"/>
    </source>
</evidence>
<dbReference type="NCBIfam" id="NF006767">
    <property type="entry name" value="PRK09289.1"/>
    <property type="match status" value="1"/>
</dbReference>
<evidence type="ECO:0000259" key="11">
    <source>
        <dbReference type="PROSITE" id="PS51177"/>
    </source>
</evidence>
<dbReference type="Gene3D" id="2.40.30.20">
    <property type="match status" value="2"/>
</dbReference>
<evidence type="ECO:0000256" key="7">
    <source>
        <dbReference type="ARBA" id="ARBA00022679"/>
    </source>
</evidence>
<keyword evidence="6" id="KW-0686">Riboflavin biosynthesis</keyword>
<dbReference type="Proteomes" id="UP001429580">
    <property type="component" value="Unassembled WGS sequence"/>
</dbReference>
<dbReference type="PIRSF" id="PIRSF000498">
    <property type="entry name" value="Riboflavin_syn_A"/>
    <property type="match status" value="1"/>
</dbReference>
<dbReference type="PROSITE" id="PS51177">
    <property type="entry name" value="LUMAZINE_BIND"/>
    <property type="match status" value="2"/>
</dbReference>
<feature type="domain" description="Lumazine-binding" evidence="11">
    <location>
        <begin position="1"/>
        <end position="101"/>
    </location>
</feature>
<feature type="domain" description="Lumazine-binding" evidence="11">
    <location>
        <begin position="102"/>
        <end position="210"/>
    </location>
</feature>
<evidence type="ECO:0000313" key="12">
    <source>
        <dbReference type="EMBL" id="NIJ60016.1"/>
    </source>
</evidence>
<dbReference type="EMBL" id="JAASQI010000012">
    <property type="protein sequence ID" value="NIJ60016.1"/>
    <property type="molecule type" value="Genomic_DNA"/>
</dbReference>
<dbReference type="PANTHER" id="PTHR21098:SF12">
    <property type="entry name" value="RIBOFLAVIN SYNTHASE"/>
    <property type="match status" value="1"/>
</dbReference>
<evidence type="ECO:0000313" key="13">
    <source>
        <dbReference type="Proteomes" id="UP001429580"/>
    </source>
</evidence>
<dbReference type="Pfam" id="PF00677">
    <property type="entry name" value="Lum_binding"/>
    <property type="match status" value="2"/>
</dbReference>
<dbReference type="RefSeq" id="WP_166955973.1">
    <property type="nucleotide sequence ID" value="NZ_JAASQI010000012.1"/>
</dbReference>
<dbReference type="NCBIfam" id="TIGR00187">
    <property type="entry name" value="ribE"/>
    <property type="match status" value="1"/>
</dbReference>
<evidence type="ECO:0000256" key="1">
    <source>
        <dbReference type="ARBA" id="ARBA00000968"/>
    </source>
</evidence>
<protein>
    <recommendedName>
        <fullName evidence="5 9">Riboflavin synthase</fullName>
        <ecNumber evidence="4 9">2.5.1.9</ecNumber>
    </recommendedName>
</protein>
<dbReference type="InterPro" id="IPR026017">
    <property type="entry name" value="Lumazine-bd_dom"/>
</dbReference>